<evidence type="ECO:0000313" key="5">
    <source>
        <dbReference type="Proteomes" id="UP000193228"/>
    </source>
</evidence>
<dbReference type="SUPFAM" id="SSF55846">
    <property type="entry name" value="N-acetylmuramoyl-L-alanine amidase-like"/>
    <property type="match status" value="1"/>
</dbReference>
<accession>A0A1X7KQL7</accession>
<dbReference type="Pfam" id="PF01510">
    <property type="entry name" value="Amidase_2"/>
    <property type="match status" value="1"/>
</dbReference>
<dbReference type="RefSeq" id="WP_085483853.1">
    <property type="nucleotide sequence ID" value="NZ_FXAT01000004.1"/>
</dbReference>
<sequence>MTKLTADSVVYIVVHCSNTKPRQKVDKAYMERIHRLKGRLWIGYHYVLDRKGNIETGRALDQIGGHAPGFDNKSIGICMAGGLDQAGNRADNFTEVQRENLLQLVAVLHRQFPQAIVVGHRDLPNAKTECPNFDVKQFLQESGYVQPIHGAN</sequence>
<reference evidence="5" key="1">
    <citation type="submission" date="2017-04" db="EMBL/GenBank/DDBJ databases">
        <authorList>
            <person name="Varghese N."/>
            <person name="Submissions S."/>
        </authorList>
    </citation>
    <scope>NUCLEOTIDE SEQUENCE [LARGE SCALE GENOMIC DNA]</scope>
    <source>
        <strain evidence="5">LMG 29540</strain>
    </source>
</reference>
<dbReference type="GO" id="GO:0009253">
    <property type="term" value="P:peptidoglycan catabolic process"/>
    <property type="evidence" value="ECO:0007669"/>
    <property type="project" value="InterPro"/>
</dbReference>
<dbReference type="InterPro" id="IPR036505">
    <property type="entry name" value="Amidase/PGRP_sf"/>
</dbReference>
<comment type="similarity">
    <text evidence="1">Belongs to the N-acetylmuramoyl-L-alanine amidase 2 family.</text>
</comment>
<dbReference type="STRING" id="1515439.SAMN06265784_104168"/>
<dbReference type="AlphaFoldDB" id="A0A1X7KQL7"/>
<keyword evidence="5" id="KW-1185">Reference proteome</keyword>
<dbReference type="EMBL" id="FXAT01000004">
    <property type="protein sequence ID" value="SMG43519.1"/>
    <property type="molecule type" value="Genomic_DNA"/>
</dbReference>
<dbReference type="SMART" id="SM00644">
    <property type="entry name" value="Ami_2"/>
    <property type="match status" value="1"/>
</dbReference>
<dbReference type="GO" id="GO:0008270">
    <property type="term" value="F:zinc ion binding"/>
    <property type="evidence" value="ECO:0007669"/>
    <property type="project" value="InterPro"/>
</dbReference>
<dbReference type="InterPro" id="IPR015510">
    <property type="entry name" value="PGRP"/>
</dbReference>
<proteinExistence type="inferred from homology"/>
<feature type="domain" description="N-acetylmuramoyl-L-alanine amidase" evidence="2">
    <location>
        <begin position="2"/>
        <end position="132"/>
    </location>
</feature>
<evidence type="ECO:0000313" key="4">
    <source>
        <dbReference type="EMBL" id="SMG43519.1"/>
    </source>
</evidence>
<dbReference type="OrthoDB" id="9085865at2"/>
<gene>
    <name evidence="4" type="ORF">SAMN06265784_104168</name>
</gene>
<name>A0A1X7KQL7_9BURK</name>
<dbReference type="CDD" id="cd06583">
    <property type="entry name" value="PGRP"/>
    <property type="match status" value="1"/>
</dbReference>
<evidence type="ECO:0000256" key="1">
    <source>
        <dbReference type="ARBA" id="ARBA00007553"/>
    </source>
</evidence>
<protein>
    <submittedName>
        <fullName evidence="4">N-acetylmuramoyl-L-alanine amidase</fullName>
    </submittedName>
</protein>
<dbReference type="PANTHER" id="PTHR11022:SF41">
    <property type="entry name" value="PEPTIDOGLYCAN-RECOGNITION PROTEIN LC-RELATED"/>
    <property type="match status" value="1"/>
</dbReference>
<evidence type="ECO:0000259" key="3">
    <source>
        <dbReference type="SMART" id="SM00701"/>
    </source>
</evidence>
<evidence type="ECO:0000259" key="2">
    <source>
        <dbReference type="SMART" id="SM00644"/>
    </source>
</evidence>
<dbReference type="Gene3D" id="3.40.80.10">
    <property type="entry name" value="Peptidoglycan recognition protein-like"/>
    <property type="match status" value="1"/>
</dbReference>
<feature type="domain" description="Peptidoglycan recognition protein family" evidence="3">
    <location>
        <begin position="3"/>
        <end position="124"/>
    </location>
</feature>
<dbReference type="GO" id="GO:0008745">
    <property type="term" value="F:N-acetylmuramoyl-L-alanine amidase activity"/>
    <property type="evidence" value="ECO:0007669"/>
    <property type="project" value="InterPro"/>
</dbReference>
<dbReference type="InterPro" id="IPR002502">
    <property type="entry name" value="Amidase_domain"/>
</dbReference>
<organism evidence="4 5">
    <name type="scientific">Paraburkholderia susongensis</name>
    <dbReference type="NCBI Taxonomy" id="1515439"/>
    <lineage>
        <taxon>Bacteria</taxon>
        <taxon>Pseudomonadati</taxon>
        <taxon>Pseudomonadota</taxon>
        <taxon>Betaproteobacteria</taxon>
        <taxon>Burkholderiales</taxon>
        <taxon>Burkholderiaceae</taxon>
        <taxon>Paraburkholderia</taxon>
    </lineage>
</organism>
<dbReference type="InterPro" id="IPR006619">
    <property type="entry name" value="PGRP_domain_met/bac"/>
</dbReference>
<dbReference type="Proteomes" id="UP000193228">
    <property type="component" value="Unassembled WGS sequence"/>
</dbReference>
<dbReference type="PANTHER" id="PTHR11022">
    <property type="entry name" value="PEPTIDOGLYCAN RECOGNITION PROTEIN"/>
    <property type="match status" value="1"/>
</dbReference>
<dbReference type="SMART" id="SM00701">
    <property type="entry name" value="PGRP"/>
    <property type="match status" value="1"/>
</dbReference>